<name>A0AA88TWJ4_9TELE</name>
<keyword evidence="6" id="KW-0539">Nucleus</keyword>
<feature type="repeat" description="ANK" evidence="9">
    <location>
        <begin position="112"/>
        <end position="144"/>
    </location>
</feature>
<dbReference type="GO" id="GO:0031436">
    <property type="term" value="C:BRCA1-BARD1 complex"/>
    <property type="evidence" value="ECO:0007669"/>
    <property type="project" value="TreeGrafter"/>
</dbReference>
<gene>
    <name evidence="11" type="ORF">Q8A67_013122</name>
</gene>
<dbReference type="GO" id="GO:0010613">
    <property type="term" value="P:positive regulation of cardiac muscle hypertrophy"/>
    <property type="evidence" value="ECO:0007669"/>
    <property type="project" value="UniProtKB-ARBA"/>
</dbReference>
<dbReference type="PANTHER" id="PTHR24171:SF8">
    <property type="entry name" value="BRCA1-ASSOCIATED RING DOMAIN PROTEIN 1"/>
    <property type="match status" value="1"/>
</dbReference>
<dbReference type="InterPro" id="IPR036770">
    <property type="entry name" value="Ankyrin_rpt-contain_sf"/>
</dbReference>
<dbReference type="GO" id="GO:0005737">
    <property type="term" value="C:cytoplasm"/>
    <property type="evidence" value="ECO:0007669"/>
    <property type="project" value="UniProtKB-SubCell"/>
</dbReference>
<feature type="repeat" description="ANK" evidence="9">
    <location>
        <begin position="145"/>
        <end position="177"/>
    </location>
</feature>
<dbReference type="EMBL" id="JAUYZG010000012">
    <property type="protein sequence ID" value="KAK2893134.1"/>
    <property type="molecule type" value="Genomic_DNA"/>
</dbReference>
<dbReference type="GO" id="GO:0070531">
    <property type="term" value="C:BRCA1-A complex"/>
    <property type="evidence" value="ECO:0007669"/>
    <property type="project" value="TreeGrafter"/>
</dbReference>
<evidence type="ECO:0000256" key="3">
    <source>
        <dbReference type="ARBA" id="ARBA00022490"/>
    </source>
</evidence>
<dbReference type="PRINTS" id="PR01415">
    <property type="entry name" value="ANKYRIN"/>
</dbReference>
<evidence type="ECO:0000256" key="6">
    <source>
        <dbReference type="ARBA" id="ARBA00023242"/>
    </source>
</evidence>
<dbReference type="PROSITE" id="PS50088">
    <property type="entry name" value="ANK_REPEAT"/>
    <property type="match status" value="2"/>
</dbReference>
<dbReference type="Gene3D" id="1.25.40.20">
    <property type="entry name" value="Ankyrin repeat-containing domain"/>
    <property type="match status" value="1"/>
</dbReference>
<evidence type="ECO:0000256" key="4">
    <source>
        <dbReference type="ARBA" id="ARBA00022737"/>
    </source>
</evidence>
<reference evidence="11" key="1">
    <citation type="submission" date="2023-08" db="EMBL/GenBank/DDBJ databases">
        <title>Chromosome-level Genome Assembly of mud carp (Cirrhinus molitorella).</title>
        <authorList>
            <person name="Liu H."/>
        </authorList>
    </citation>
    <scope>NUCLEOTIDE SEQUENCE</scope>
    <source>
        <strain evidence="11">Prfri</strain>
        <tissue evidence="11">Muscle</tissue>
    </source>
</reference>
<organism evidence="11 12">
    <name type="scientific">Cirrhinus molitorella</name>
    <name type="common">mud carp</name>
    <dbReference type="NCBI Taxonomy" id="172907"/>
    <lineage>
        <taxon>Eukaryota</taxon>
        <taxon>Metazoa</taxon>
        <taxon>Chordata</taxon>
        <taxon>Craniata</taxon>
        <taxon>Vertebrata</taxon>
        <taxon>Euteleostomi</taxon>
        <taxon>Actinopterygii</taxon>
        <taxon>Neopterygii</taxon>
        <taxon>Teleostei</taxon>
        <taxon>Ostariophysi</taxon>
        <taxon>Cypriniformes</taxon>
        <taxon>Cyprinidae</taxon>
        <taxon>Labeoninae</taxon>
        <taxon>Labeonini</taxon>
        <taxon>Cirrhinus</taxon>
    </lineage>
</organism>
<dbReference type="PANTHER" id="PTHR24171">
    <property type="entry name" value="ANKYRIN REPEAT DOMAIN-CONTAINING PROTEIN 39-RELATED"/>
    <property type="match status" value="1"/>
</dbReference>
<dbReference type="GO" id="GO:0004842">
    <property type="term" value="F:ubiquitin-protein transferase activity"/>
    <property type="evidence" value="ECO:0007669"/>
    <property type="project" value="TreeGrafter"/>
</dbReference>
<evidence type="ECO:0000313" key="12">
    <source>
        <dbReference type="Proteomes" id="UP001187343"/>
    </source>
</evidence>
<dbReference type="Pfam" id="PF12796">
    <property type="entry name" value="Ank_2"/>
    <property type="match status" value="1"/>
</dbReference>
<keyword evidence="5 9" id="KW-0040">ANK repeat</keyword>
<sequence length="216" mass="23694">MKLSRTIRAHIYKSPAAAALDMTAVMDDGRKHGVVGAQEVRDNRRSAASSDQLQFRRIPSVSDHKLSVKSEKHPEPGDMGDKELMWALKNGDLDEVKGLLVKAEDVNRTLEGGRKPLHYAADCGQTEMLEFLLSKGADVNAPDKHGITPLLSATYEGHVSCVKILLEKGADKERKGPDGLSAFEAAESEAIRDLLKVRSILPEKCSLGNRCLLDFY</sequence>
<dbReference type="InterPro" id="IPR002110">
    <property type="entry name" value="Ankyrin_rpt"/>
</dbReference>
<feature type="region of interest" description="Disordered" evidence="10">
    <location>
        <begin position="60"/>
        <end position="79"/>
    </location>
</feature>
<proteinExistence type="inferred from homology"/>
<evidence type="ECO:0000256" key="9">
    <source>
        <dbReference type="PROSITE-ProRule" id="PRU00023"/>
    </source>
</evidence>
<protein>
    <recommendedName>
        <fullName evidence="8">Myotrophin</fullName>
    </recommendedName>
</protein>
<evidence type="ECO:0000256" key="5">
    <source>
        <dbReference type="ARBA" id="ARBA00023043"/>
    </source>
</evidence>
<dbReference type="Proteomes" id="UP001187343">
    <property type="component" value="Unassembled WGS sequence"/>
</dbReference>
<keyword evidence="4" id="KW-0677">Repeat</keyword>
<dbReference type="SUPFAM" id="SSF48403">
    <property type="entry name" value="Ankyrin repeat"/>
    <property type="match status" value="1"/>
</dbReference>
<evidence type="ECO:0000256" key="1">
    <source>
        <dbReference type="ARBA" id="ARBA00004123"/>
    </source>
</evidence>
<accession>A0AA88TWJ4</accession>
<comment type="caution">
    <text evidence="11">The sequence shown here is derived from an EMBL/GenBank/DDBJ whole genome shotgun (WGS) entry which is preliminary data.</text>
</comment>
<keyword evidence="3" id="KW-0963">Cytoplasm</keyword>
<dbReference type="GO" id="GO:0085020">
    <property type="term" value="P:protein K6-linked ubiquitination"/>
    <property type="evidence" value="ECO:0007669"/>
    <property type="project" value="TreeGrafter"/>
</dbReference>
<dbReference type="AlphaFoldDB" id="A0AA88TWJ4"/>
<dbReference type="SMART" id="SM00248">
    <property type="entry name" value="ANK"/>
    <property type="match status" value="3"/>
</dbReference>
<evidence type="ECO:0000256" key="8">
    <source>
        <dbReference type="ARBA" id="ARBA00040332"/>
    </source>
</evidence>
<dbReference type="FunFam" id="1.25.40.20:FF:000118">
    <property type="entry name" value="Myotrophin"/>
    <property type="match status" value="1"/>
</dbReference>
<evidence type="ECO:0000256" key="2">
    <source>
        <dbReference type="ARBA" id="ARBA00004496"/>
    </source>
</evidence>
<evidence type="ECO:0000256" key="10">
    <source>
        <dbReference type="SAM" id="MobiDB-lite"/>
    </source>
</evidence>
<feature type="compositionally biased region" description="Basic and acidic residues" evidence="10">
    <location>
        <begin position="62"/>
        <end position="79"/>
    </location>
</feature>
<comment type="similarity">
    <text evidence="7">Belongs to the myotrophin family.</text>
</comment>
<evidence type="ECO:0000313" key="11">
    <source>
        <dbReference type="EMBL" id="KAK2893134.1"/>
    </source>
</evidence>
<comment type="subcellular location">
    <subcellularLocation>
        <location evidence="2">Cytoplasm</location>
    </subcellularLocation>
    <subcellularLocation>
        <location evidence="1">Nucleus</location>
    </subcellularLocation>
</comment>
<dbReference type="PROSITE" id="PS50297">
    <property type="entry name" value="ANK_REP_REGION"/>
    <property type="match status" value="2"/>
</dbReference>
<keyword evidence="12" id="KW-1185">Reference proteome</keyword>
<evidence type="ECO:0000256" key="7">
    <source>
        <dbReference type="ARBA" id="ARBA00038051"/>
    </source>
</evidence>